<dbReference type="InterPro" id="IPR017853">
    <property type="entry name" value="GH"/>
</dbReference>
<dbReference type="InterPro" id="IPR006047">
    <property type="entry name" value="GH13_cat_dom"/>
</dbReference>
<keyword evidence="1" id="KW-0732">Signal</keyword>
<feature type="signal peptide" evidence="1">
    <location>
        <begin position="1"/>
        <end position="25"/>
    </location>
</feature>
<dbReference type="InterPro" id="IPR013780">
    <property type="entry name" value="Glyco_hydro_b"/>
</dbReference>
<dbReference type="CDD" id="cd11313">
    <property type="entry name" value="AmyAc_arch_bac_AmyA"/>
    <property type="match status" value="1"/>
</dbReference>
<dbReference type="SMART" id="SM00642">
    <property type="entry name" value="Aamy"/>
    <property type="match status" value="1"/>
</dbReference>
<organism evidence="3 4">
    <name type="scientific">Mucilaginibacter angelicae</name>
    <dbReference type="NCBI Taxonomy" id="869718"/>
    <lineage>
        <taxon>Bacteria</taxon>
        <taxon>Pseudomonadati</taxon>
        <taxon>Bacteroidota</taxon>
        <taxon>Sphingobacteriia</taxon>
        <taxon>Sphingobacteriales</taxon>
        <taxon>Sphingobacteriaceae</taxon>
        <taxon>Mucilaginibacter</taxon>
    </lineage>
</organism>
<keyword evidence="3" id="KW-0378">Hydrolase</keyword>
<dbReference type="Proteomes" id="UP001589828">
    <property type="component" value="Unassembled WGS sequence"/>
</dbReference>
<proteinExistence type="predicted"/>
<gene>
    <name evidence="3" type="ORF">ACFFGT_08265</name>
</gene>
<dbReference type="Pfam" id="PF00128">
    <property type="entry name" value="Alpha-amylase"/>
    <property type="match status" value="2"/>
</dbReference>
<dbReference type="RefSeq" id="WP_377022043.1">
    <property type="nucleotide sequence ID" value="NZ_JBHLTS010000019.1"/>
</dbReference>
<name>A0ABV6L402_9SPHI</name>
<sequence>MKLNPTRTIMINALLICLVSLLSFCKKDNNSTPVNSTPYTQYGTPFANVPSPQDAIIYQVNIRAFSNDASLKGVTARLDSIKALGVNVVYLMPVTPVGVLKSAGGLGSPYAVKDYKAVNPEFGNTDDLKALVDAAHSKNMAVMLDWVADHTSWDNAWISNKSWYKQDANGNIIPPTGTNWTDVAALNYDNQDMRKAMIDAMQYWVYNANIDGFRCDAADFVPFDFWKQANDALKTITTHKLLMFAEGTRADHFKAGFQLEYGMAWYSGLENKIFGNNGSVTQLSALNTSEYSGAFAGSQVVRYITNHDVYNSDGNPIALYGGKAGSMAAFLVSAYMKGVPMIYNGQEVGCTRGIDFFYHTPIDWSTNPDMTAEYKKIIAFRKSSDAVRNGDLATYSSDDAAVFTKSTAKEKVLVIANLKGNAVTYTLPIGLNTTSWKNAFTGASVSLSGTIALQPYQHMVLTQ</sequence>
<evidence type="ECO:0000313" key="4">
    <source>
        <dbReference type="Proteomes" id="UP001589828"/>
    </source>
</evidence>
<dbReference type="Gene3D" id="2.60.40.1180">
    <property type="entry name" value="Golgi alpha-mannosidase II"/>
    <property type="match status" value="1"/>
</dbReference>
<protein>
    <submittedName>
        <fullName evidence="3">Alpha-amylase family glycosyl hydrolase</fullName>
    </submittedName>
</protein>
<dbReference type="PANTHER" id="PTHR10357:SF205">
    <property type="entry name" value="O-GLYCOSYL HYDROLASE FAMILY 13"/>
    <property type="match status" value="1"/>
</dbReference>
<evidence type="ECO:0000313" key="3">
    <source>
        <dbReference type="EMBL" id="MFC0514189.1"/>
    </source>
</evidence>
<evidence type="ECO:0000256" key="1">
    <source>
        <dbReference type="SAM" id="SignalP"/>
    </source>
</evidence>
<dbReference type="EMBL" id="JBHLTS010000019">
    <property type="protein sequence ID" value="MFC0514189.1"/>
    <property type="molecule type" value="Genomic_DNA"/>
</dbReference>
<dbReference type="SUPFAM" id="SSF51011">
    <property type="entry name" value="Glycosyl hydrolase domain"/>
    <property type="match status" value="1"/>
</dbReference>
<dbReference type="PANTHER" id="PTHR10357">
    <property type="entry name" value="ALPHA-AMYLASE FAMILY MEMBER"/>
    <property type="match status" value="1"/>
</dbReference>
<dbReference type="Gene3D" id="3.20.20.80">
    <property type="entry name" value="Glycosidases"/>
    <property type="match status" value="1"/>
</dbReference>
<accession>A0ABV6L402</accession>
<feature type="domain" description="Glycosyl hydrolase family 13 catalytic" evidence="2">
    <location>
        <begin position="59"/>
        <end position="381"/>
    </location>
</feature>
<comment type="caution">
    <text evidence="3">The sequence shown here is derived from an EMBL/GenBank/DDBJ whole genome shotgun (WGS) entry which is preliminary data.</text>
</comment>
<evidence type="ECO:0000259" key="2">
    <source>
        <dbReference type="SMART" id="SM00642"/>
    </source>
</evidence>
<keyword evidence="4" id="KW-1185">Reference proteome</keyword>
<reference evidence="3 4" key="1">
    <citation type="submission" date="2024-09" db="EMBL/GenBank/DDBJ databases">
        <authorList>
            <person name="Sun Q."/>
            <person name="Mori K."/>
        </authorList>
    </citation>
    <scope>NUCLEOTIDE SEQUENCE [LARGE SCALE GENOMIC DNA]</scope>
    <source>
        <strain evidence="3 4">NCAIM B.02415</strain>
    </source>
</reference>
<feature type="chain" id="PRO_5046319576" evidence="1">
    <location>
        <begin position="26"/>
        <end position="463"/>
    </location>
</feature>
<dbReference type="GO" id="GO:0016787">
    <property type="term" value="F:hydrolase activity"/>
    <property type="evidence" value="ECO:0007669"/>
    <property type="project" value="UniProtKB-KW"/>
</dbReference>
<dbReference type="SUPFAM" id="SSF51445">
    <property type="entry name" value="(Trans)glycosidases"/>
    <property type="match status" value="1"/>
</dbReference>